<dbReference type="Gene3D" id="3.40.50.1000">
    <property type="entry name" value="HAD superfamily/HAD-like"/>
    <property type="match status" value="1"/>
</dbReference>
<comment type="caution">
    <text evidence="1">The sequence shown here is derived from an EMBL/GenBank/DDBJ whole genome shotgun (WGS) entry which is preliminary data.</text>
</comment>
<gene>
    <name evidence="1" type="ORF">GCM10010430_29550</name>
</gene>
<dbReference type="EMBL" id="BAAATR010000011">
    <property type="protein sequence ID" value="GAA2245728.1"/>
    <property type="molecule type" value="Genomic_DNA"/>
</dbReference>
<keyword evidence="1" id="KW-0378">Hydrolase</keyword>
<dbReference type="Proteomes" id="UP001500305">
    <property type="component" value="Unassembled WGS sequence"/>
</dbReference>
<name>A0ABP5QW13_9ACTN</name>
<keyword evidence="2" id="KW-1185">Reference proteome</keyword>
<protein>
    <submittedName>
        <fullName evidence="1">HAD family hydrolase</fullName>
    </submittedName>
</protein>
<reference evidence="2" key="1">
    <citation type="journal article" date="2019" name="Int. J. Syst. Evol. Microbiol.">
        <title>The Global Catalogue of Microorganisms (GCM) 10K type strain sequencing project: providing services to taxonomists for standard genome sequencing and annotation.</title>
        <authorList>
            <consortium name="The Broad Institute Genomics Platform"/>
            <consortium name="The Broad Institute Genome Sequencing Center for Infectious Disease"/>
            <person name="Wu L."/>
            <person name="Ma J."/>
        </authorList>
    </citation>
    <scope>NUCLEOTIDE SEQUENCE [LARGE SCALE GENOMIC DNA]</scope>
    <source>
        <strain evidence="2">JCM 7356</strain>
    </source>
</reference>
<dbReference type="RefSeq" id="WP_344636810.1">
    <property type="nucleotide sequence ID" value="NZ_BAAATR010000011.1"/>
</dbReference>
<accession>A0ABP5QW13</accession>
<dbReference type="Pfam" id="PF00702">
    <property type="entry name" value="Hydrolase"/>
    <property type="match status" value="1"/>
</dbReference>
<dbReference type="InterPro" id="IPR036412">
    <property type="entry name" value="HAD-like_sf"/>
</dbReference>
<dbReference type="InterPro" id="IPR023214">
    <property type="entry name" value="HAD_sf"/>
</dbReference>
<proteinExistence type="predicted"/>
<evidence type="ECO:0000313" key="1">
    <source>
        <dbReference type="EMBL" id="GAA2245728.1"/>
    </source>
</evidence>
<organism evidence="1 2">
    <name type="scientific">Kitasatospora cystarginea</name>
    <dbReference type="NCBI Taxonomy" id="58350"/>
    <lineage>
        <taxon>Bacteria</taxon>
        <taxon>Bacillati</taxon>
        <taxon>Actinomycetota</taxon>
        <taxon>Actinomycetes</taxon>
        <taxon>Kitasatosporales</taxon>
        <taxon>Streptomycetaceae</taxon>
        <taxon>Kitasatospora</taxon>
    </lineage>
</organism>
<dbReference type="GO" id="GO:0016787">
    <property type="term" value="F:hydrolase activity"/>
    <property type="evidence" value="ECO:0007669"/>
    <property type="project" value="UniProtKB-KW"/>
</dbReference>
<evidence type="ECO:0000313" key="2">
    <source>
        <dbReference type="Proteomes" id="UP001500305"/>
    </source>
</evidence>
<sequence length="239" mass="26640">MTGPLTRLRAVAVNIDGVMLNDTFSPVIHHFITSRGGRYSAEVERRIFSQRQADAAVVLAEAAGVDWPVERTLEVYFQERAEYLERDPNRVLDGAVRLVERLRALGLRTVCYGGLDRSHFDRYLGEHSGLFDEPGYVCTNDFRPGVKEIVTEVFGLGFDEVLFIDDVARVAEHARALGVPFIGHPSDFEHGHQRELMREAGVRHIVDSLDVIDETLVRELDAAAEAGQLWPEQAGAVTG</sequence>
<dbReference type="SUPFAM" id="SSF56784">
    <property type="entry name" value="HAD-like"/>
    <property type="match status" value="1"/>
</dbReference>